<evidence type="ECO:0000259" key="2">
    <source>
        <dbReference type="Pfam" id="PF02517"/>
    </source>
</evidence>
<feature type="transmembrane region" description="Helical" evidence="1">
    <location>
        <begin position="169"/>
        <end position="191"/>
    </location>
</feature>
<accession>A0ABP6YHK2</accession>
<feature type="transmembrane region" description="Helical" evidence="1">
    <location>
        <begin position="47"/>
        <end position="66"/>
    </location>
</feature>
<feature type="domain" description="CAAX prenyl protease 2/Lysostaphin resistance protein A-like" evidence="2">
    <location>
        <begin position="132"/>
        <end position="237"/>
    </location>
</feature>
<dbReference type="GO" id="GO:0008237">
    <property type="term" value="F:metallopeptidase activity"/>
    <property type="evidence" value="ECO:0007669"/>
    <property type="project" value="UniProtKB-KW"/>
</dbReference>
<reference evidence="4" key="1">
    <citation type="journal article" date="2019" name="Int. J. Syst. Evol. Microbiol.">
        <title>The Global Catalogue of Microorganisms (GCM) 10K type strain sequencing project: providing services to taxonomists for standard genome sequencing and annotation.</title>
        <authorList>
            <consortium name="The Broad Institute Genomics Platform"/>
            <consortium name="The Broad Institute Genome Sequencing Center for Infectious Disease"/>
            <person name="Wu L."/>
            <person name="Ma J."/>
        </authorList>
    </citation>
    <scope>NUCLEOTIDE SEQUENCE [LARGE SCALE GENOMIC DNA]</scope>
    <source>
        <strain evidence="4">JCM 16898</strain>
    </source>
</reference>
<feature type="transmembrane region" description="Helical" evidence="1">
    <location>
        <begin position="87"/>
        <end position="111"/>
    </location>
</feature>
<feature type="transmembrane region" description="Helical" evidence="1">
    <location>
        <begin position="197"/>
        <end position="218"/>
    </location>
</feature>
<sequence>MSTGSPIPVRYRTDLILFFALAFGLSWAAWLITAGIGRPPTPGSAAFLPYVFGAFGPLLAGAVVRIRRAVRKEPAPGHAIRFRPGSLLWALALLVLASAIVLASAFLAHIAGGGPAPSLDFAATVIKQNPLGPVAFFATMLITGPLSEEPGWRGTAYPRMRASAGRYRVSVLIGVIWAIWHLPLFFVTGTVQNQLGLATPSGVLFTVSAIPMAMLVCYAYERAGVLAAIAVHFATNTTMVLLGVSAPVVQAMILGIQALVAIALLGAVRPGRRTTPAAVVSRPQS</sequence>
<dbReference type="EMBL" id="BAAAZN010000025">
    <property type="protein sequence ID" value="GAA3581288.1"/>
    <property type="molecule type" value="Genomic_DNA"/>
</dbReference>
<organism evidence="3 4">
    <name type="scientific">Amycolatopsis ultiminotia</name>
    <dbReference type="NCBI Taxonomy" id="543629"/>
    <lineage>
        <taxon>Bacteria</taxon>
        <taxon>Bacillati</taxon>
        <taxon>Actinomycetota</taxon>
        <taxon>Actinomycetes</taxon>
        <taxon>Pseudonocardiales</taxon>
        <taxon>Pseudonocardiaceae</taxon>
        <taxon>Amycolatopsis</taxon>
    </lineage>
</organism>
<dbReference type="InterPro" id="IPR003675">
    <property type="entry name" value="Rce1/LyrA-like_dom"/>
</dbReference>
<dbReference type="PANTHER" id="PTHR35797:SF1">
    <property type="entry name" value="PROTEASE"/>
    <property type="match status" value="1"/>
</dbReference>
<dbReference type="Proteomes" id="UP001500689">
    <property type="component" value="Unassembled WGS sequence"/>
</dbReference>
<feature type="transmembrane region" description="Helical" evidence="1">
    <location>
        <begin position="15"/>
        <end position="35"/>
    </location>
</feature>
<comment type="caution">
    <text evidence="3">The sequence shown here is derived from an EMBL/GenBank/DDBJ whole genome shotgun (WGS) entry which is preliminary data.</text>
</comment>
<proteinExistence type="predicted"/>
<keyword evidence="3" id="KW-0482">Metalloprotease</keyword>
<dbReference type="RefSeq" id="WP_344868361.1">
    <property type="nucleotide sequence ID" value="NZ_BAAAZN010000025.1"/>
</dbReference>
<gene>
    <name evidence="3" type="ORF">GCM10022222_77490</name>
</gene>
<keyword evidence="3" id="KW-0645">Protease</keyword>
<dbReference type="PANTHER" id="PTHR35797">
    <property type="entry name" value="PROTEASE-RELATED"/>
    <property type="match status" value="1"/>
</dbReference>
<dbReference type="Pfam" id="PF02517">
    <property type="entry name" value="Rce1-like"/>
    <property type="match status" value="1"/>
</dbReference>
<keyword evidence="1" id="KW-0812">Transmembrane</keyword>
<evidence type="ECO:0000256" key="1">
    <source>
        <dbReference type="SAM" id="Phobius"/>
    </source>
</evidence>
<keyword evidence="3" id="KW-0378">Hydrolase</keyword>
<keyword evidence="4" id="KW-1185">Reference proteome</keyword>
<feature type="transmembrane region" description="Helical" evidence="1">
    <location>
        <begin position="225"/>
        <end position="242"/>
    </location>
</feature>
<evidence type="ECO:0000313" key="4">
    <source>
        <dbReference type="Proteomes" id="UP001500689"/>
    </source>
</evidence>
<keyword evidence="1" id="KW-0472">Membrane</keyword>
<evidence type="ECO:0000313" key="3">
    <source>
        <dbReference type="EMBL" id="GAA3581288.1"/>
    </source>
</evidence>
<protein>
    <submittedName>
        <fullName evidence="3">CPBP family intramembrane metalloprotease</fullName>
    </submittedName>
</protein>
<keyword evidence="1" id="KW-1133">Transmembrane helix</keyword>
<feature type="transmembrane region" description="Helical" evidence="1">
    <location>
        <begin position="248"/>
        <end position="268"/>
    </location>
</feature>
<dbReference type="InterPro" id="IPR042150">
    <property type="entry name" value="MmRce1-like"/>
</dbReference>
<name>A0ABP6YHK2_9PSEU</name>